<name>A0A934R5A0_9BACT</name>
<sequence length="187" mass="20097">MNEKHHDSLKQYLNDMIGLERDIANAVKIQTEDERLLAFGELKAVLDQIVHNGEARLEVLKRISEEEGGALGAAVKEGITAITGTLAGIYGKMREHPVSRMVRDDIVALEVASVSYGMLLTLGLSIGHRECVVIAEQGIEQLPGLIVELTDLLPTIVGAELSGDAPLVNPAAVQIAQASIRAAWKNS</sequence>
<dbReference type="EMBL" id="JAENIK010000012">
    <property type="protein sequence ID" value="MBK1817436.1"/>
    <property type="molecule type" value="Genomic_DNA"/>
</dbReference>
<evidence type="ECO:0000313" key="1">
    <source>
        <dbReference type="EMBL" id="MBK1817436.1"/>
    </source>
</evidence>
<dbReference type="RefSeq" id="WP_200352378.1">
    <property type="nucleotide sequence ID" value="NZ_BAABHZ010000001.1"/>
</dbReference>
<accession>A0A934R5A0</accession>
<dbReference type="Proteomes" id="UP000600139">
    <property type="component" value="Unassembled WGS sequence"/>
</dbReference>
<dbReference type="Gene3D" id="1.20.1260.10">
    <property type="match status" value="1"/>
</dbReference>
<comment type="caution">
    <text evidence="1">The sequence shown here is derived from an EMBL/GenBank/DDBJ whole genome shotgun (WGS) entry which is preliminary data.</text>
</comment>
<dbReference type="InterPro" id="IPR012347">
    <property type="entry name" value="Ferritin-like"/>
</dbReference>
<organism evidence="1 2">
    <name type="scientific">Luteolibacter yonseiensis</name>
    <dbReference type="NCBI Taxonomy" id="1144680"/>
    <lineage>
        <taxon>Bacteria</taxon>
        <taxon>Pseudomonadati</taxon>
        <taxon>Verrucomicrobiota</taxon>
        <taxon>Verrucomicrobiia</taxon>
        <taxon>Verrucomicrobiales</taxon>
        <taxon>Verrucomicrobiaceae</taxon>
        <taxon>Luteolibacter</taxon>
    </lineage>
</organism>
<gene>
    <name evidence="1" type="ORF">JIN84_17585</name>
</gene>
<reference evidence="1" key="1">
    <citation type="submission" date="2021-01" db="EMBL/GenBank/DDBJ databases">
        <title>Modified the classification status of verrucomicrobia.</title>
        <authorList>
            <person name="Feng X."/>
        </authorList>
    </citation>
    <scope>NUCLEOTIDE SEQUENCE</scope>
    <source>
        <strain evidence="1">JCM 18052</strain>
    </source>
</reference>
<protein>
    <submittedName>
        <fullName evidence="1">Uncharacterized protein</fullName>
    </submittedName>
</protein>
<proteinExistence type="predicted"/>
<keyword evidence="2" id="KW-1185">Reference proteome</keyword>
<dbReference type="AlphaFoldDB" id="A0A934R5A0"/>
<evidence type="ECO:0000313" key="2">
    <source>
        <dbReference type="Proteomes" id="UP000600139"/>
    </source>
</evidence>